<reference evidence="1 2" key="1">
    <citation type="submission" date="2022-04" db="EMBL/GenBank/DDBJ databases">
        <title>Identification of a novel bacterium isolated from mangrove sediments.</title>
        <authorList>
            <person name="Pan X."/>
        </authorList>
    </citation>
    <scope>NUCLEOTIDE SEQUENCE [LARGE SCALE GENOMIC DNA]</scope>
    <source>
        <strain evidence="1 2">B2638</strain>
    </source>
</reference>
<dbReference type="EMBL" id="JALHLG010000005">
    <property type="protein sequence ID" value="MCJ2185948.1"/>
    <property type="molecule type" value="Genomic_DNA"/>
</dbReference>
<evidence type="ECO:0000313" key="1">
    <source>
        <dbReference type="EMBL" id="MCJ2185948.1"/>
    </source>
</evidence>
<organism evidence="1 2">
    <name type="scientific">Novosphingobium beihaiensis</name>
    <dbReference type="NCBI Taxonomy" id="2930389"/>
    <lineage>
        <taxon>Bacteria</taxon>
        <taxon>Pseudomonadati</taxon>
        <taxon>Pseudomonadota</taxon>
        <taxon>Alphaproteobacteria</taxon>
        <taxon>Sphingomonadales</taxon>
        <taxon>Sphingomonadaceae</taxon>
        <taxon>Novosphingobium</taxon>
    </lineage>
</organism>
<dbReference type="Pfam" id="PF11769">
    <property type="entry name" value="DUF3313"/>
    <property type="match status" value="1"/>
</dbReference>
<dbReference type="RefSeq" id="WP_243918097.1">
    <property type="nucleotide sequence ID" value="NZ_JALHLG010000005.1"/>
</dbReference>
<comment type="caution">
    <text evidence="1">The sequence shown here is derived from an EMBL/GenBank/DDBJ whole genome shotgun (WGS) entry which is preliminary data.</text>
</comment>
<dbReference type="PROSITE" id="PS51257">
    <property type="entry name" value="PROKAR_LIPOPROTEIN"/>
    <property type="match status" value="1"/>
</dbReference>
<dbReference type="InterPro" id="IPR021747">
    <property type="entry name" value="DUF3313"/>
</dbReference>
<sequence length="228" mass="24989">MRRLPIAAAAALGLAGCAGPQPVVYSDLESASHLRPSADDDNGRIPYAYSVPVNWRRYYRIIIDPVQVYKGPDAQFGKIPPRGQDYLAHYMQERFTKRLSRDFEIVRKPRPSTLRLKLTLTGAHPTPPVIGTFSHFDLAGGPYNAVQGLRGKPGMVSGAVMYAVEIHDARSGRLLYAQVTKQYPGALNIGASFGAMKAAKKGIDKGADELAEQITRNEPGLAQDDRQR</sequence>
<keyword evidence="2" id="KW-1185">Reference proteome</keyword>
<evidence type="ECO:0000313" key="2">
    <source>
        <dbReference type="Proteomes" id="UP001202281"/>
    </source>
</evidence>
<accession>A0ABT0BLV8</accession>
<proteinExistence type="predicted"/>
<protein>
    <submittedName>
        <fullName evidence="1">DUF3313 domain-containing protein</fullName>
    </submittedName>
</protein>
<gene>
    <name evidence="1" type="ORF">MTR66_03855</name>
</gene>
<dbReference type="Proteomes" id="UP001202281">
    <property type="component" value="Unassembled WGS sequence"/>
</dbReference>
<name>A0ABT0BLV8_9SPHN</name>